<dbReference type="InterPro" id="IPR052209">
    <property type="entry name" value="CbiZ"/>
</dbReference>
<evidence type="ECO:0000313" key="1">
    <source>
        <dbReference type="EMBL" id="MCL1628838.1"/>
    </source>
</evidence>
<proteinExistence type="predicted"/>
<dbReference type="PANTHER" id="PTHR35336">
    <property type="entry name" value="ADENOSYLCOBINAMIDE AMIDOHYDROLASE"/>
    <property type="match status" value="1"/>
</dbReference>
<dbReference type="Pfam" id="PF01955">
    <property type="entry name" value="CbiZ"/>
    <property type="match status" value="1"/>
</dbReference>
<keyword evidence="2" id="KW-1185">Reference proteome</keyword>
<sequence>MMQVKLAAPWLECDLGAPHRVLSWAPHRPGYQTARHILWRQVRNADLPADLDVGAWLALEMAGRDAVCLLTSRDIAFHQIARATVEGVTAQALATVGLSNAEAVGARADRTGRDWDKVMPSYGTINIAVQLSLPLSDTGLLEALSIATQARTAAIVAAGHRVPGGAIATGTGTDCIAVAAPPGAEHYAGLHTAQGEAIGRAVFDAVAQGAADWQATIGPQSEG</sequence>
<gene>
    <name evidence="1" type="ORF">M3N55_08845</name>
</gene>
<dbReference type="InterPro" id="IPR002808">
    <property type="entry name" value="AdoCbi_amidolase"/>
</dbReference>
<name>A0ABT0M2I8_9RHOB</name>
<comment type="caution">
    <text evidence="1">The sequence shown here is derived from an EMBL/GenBank/DDBJ whole genome shotgun (WGS) entry which is preliminary data.</text>
</comment>
<dbReference type="RefSeq" id="WP_249058265.1">
    <property type="nucleotide sequence ID" value="NZ_JALZWP010000007.1"/>
</dbReference>
<dbReference type="Proteomes" id="UP001202550">
    <property type="component" value="Unassembled WGS sequence"/>
</dbReference>
<reference evidence="1 2" key="1">
    <citation type="submission" date="2022-05" db="EMBL/GenBank/DDBJ databases">
        <title>Seasonal and diel survey of microbial diversity of the Tyrrhenian coast.</title>
        <authorList>
            <person name="Gattoni G."/>
            <person name="Corral P."/>
        </authorList>
    </citation>
    <scope>NUCLEOTIDE SEQUENCE [LARGE SCALE GENOMIC DNA]</scope>
    <source>
        <strain evidence="1 2">V10</strain>
    </source>
</reference>
<evidence type="ECO:0000313" key="2">
    <source>
        <dbReference type="Proteomes" id="UP001202550"/>
    </source>
</evidence>
<dbReference type="PANTHER" id="PTHR35336:SF5">
    <property type="entry name" value="ADENOSYLCOBINAMIDE AMIDOHYDROLASE"/>
    <property type="match status" value="1"/>
</dbReference>
<dbReference type="EMBL" id="JALZWP010000007">
    <property type="protein sequence ID" value="MCL1628838.1"/>
    <property type="molecule type" value="Genomic_DNA"/>
</dbReference>
<protein>
    <submittedName>
        <fullName evidence="1">Adenosylcobinamide amidohydrolase</fullName>
    </submittedName>
</protein>
<accession>A0ABT0M2I8</accession>
<organism evidence="1 2">
    <name type="scientific">Roseinatronobacter domitianus</name>
    <dbReference type="NCBI Taxonomy" id="2940293"/>
    <lineage>
        <taxon>Bacteria</taxon>
        <taxon>Pseudomonadati</taxon>
        <taxon>Pseudomonadota</taxon>
        <taxon>Alphaproteobacteria</taxon>
        <taxon>Rhodobacterales</taxon>
        <taxon>Paracoccaceae</taxon>
        <taxon>Roseinatronobacter</taxon>
    </lineage>
</organism>